<proteinExistence type="predicted"/>
<evidence type="ECO:0000313" key="3">
    <source>
        <dbReference type="Proteomes" id="UP000676951"/>
    </source>
</evidence>
<evidence type="ECO:0000313" key="2">
    <source>
        <dbReference type="EMBL" id="QWG25584.1"/>
    </source>
</evidence>
<dbReference type="Proteomes" id="UP000676951">
    <property type="component" value="Chromosome"/>
</dbReference>
<gene>
    <name evidence="2" type="ORF">KMZ93_12265</name>
</gene>
<feature type="domain" description="Phasin" evidence="1">
    <location>
        <begin position="5"/>
        <end position="101"/>
    </location>
</feature>
<dbReference type="Pfam" id="PF09361">
    <property type="entry name" value="Phasin_2"/>
    <property type="match status" value="1"/>
</dbReference>
<dbReference type="InterPro" id="IPR010127">
    <property type="entry name" value="Phasin_subfam-1"/>
</dbReference>
<protein>
    <submittedName>
        <fullName evidence="2">Phasin family protein</fullName>
    </submittedName>
</protein>
<evidence type="ECO:0000259" key="1">
    <source>
        <dbReference type="Pfam" id="PF09361"/>
    </source>
</evidence>
<keyword evidence="3" id="KW-1185">Reference proteome</keyword>
<reference evidence="2 3" key="1">
    <citation type="submission" date="2021-06" db="EMBL/GenBank/DDBJ databases">
        <title>Bradyrhizobium sp. S2-11-4 Genome sequencing.</title>
        <authorList>
            <person name="Jin L."/>
        </authorList>
    </citation>
    <scope>NUCLEOTIDE SEQUENCE [LARGE SCALE GENOMIC DNA]</scope>
    <source>
        <strain evidence="2 3">S2-11-4</strain>
    </source>
</reference>
<dbReference type="AlphaFoldDB" id="A0A975P3S1"/>
<accession>A0A975P3S1</accession>
<organism evidence="2 3">
    <name type="scientific">Bradyrhizobium sediminis</name>
    <dbReference type="NCBI Taxonomy" id="2840469"/>
    <lineage>
        <taxon>Bacteria</taxon>
        <taxon>Pseudomonadati</taxon>
        <taxon>Pseudomonadota</taxon>
        <taxon>Alphaproteobacteria</taxon>
        <taxon>Hyphomicrobiales</taxon>
        <taxon>Nitrobacteraceae</taxon>
        <taxon>Bradyrhizobium</taxon>
    </lineage>
</organism>
<dbReference type="RefSeq" id="WP_215606308.1">
    <property type="nucleotide sequence ID" value="NZ_CP076136.1"/>
</dbReference>
<sequence length="113" mass="12392">MVKVEDIQQYGKEQFETVVASATTLQNGIQAIASAYGDYTKKSFEDTKSMVEKLSGVKSLDKAIEVQTEFAKSAYETFVAESQKIAGLYTDLAKQTFKPFEGLVSKFTPAASN</sequence>
<dbReference type="EMBL" id="CP076136">
    <property type="protein sequence ID" value="QWG25584.1"/>
    <property type="molecule type" value="Genomic_DNA"/>
</dbReference>
<name>A0A975P3S1_9BRAD</name>
<dbReference type="NCBIfam" id="TIGR01841">
    <property type="entry name" value="phasin"/>
    <property type="match status" value="1"/>
</dbReference>
<dbReference type="InterPro" id="IPR018968">
    <property type="entry name" value="Phasin"/>
</dbReference>